<evidence type="ECO:0000313" key="3">
    <source>
        <dbReference type="Proteomes" id="UP000320811"/>
    </source>
</evidence>
<dbReference type="Proteomes" id="UP000320811">
    <property type="component" value="Unassembled WGS sequence"/>
</dbReference>
<sequence>MIRTVLLLVLLLSCTYSRAQDNPIIPVSRNKTTFILIYNTKVVSANIGGRKGAIDNEQQITDTDTLTIIKLQAAIEDFTGTNMLVVCKDTVMEFSLVWQRDPVKTRYPYRYNGSVMNITPHNIINTTGAAPVPVADSIRQNGITIPAESIQRMQAAGRLTKRRIKDQGLVFILDDVGVDGGGHHFFRLRLRNTTAVAYSIEYVKFIVASPKRSGIGSSSAAVQDEYPPYLSAPDNSAVIGAGEEKELIYAVAKLPLSGQQLEIIMKEQAENSRGRTMTLKVPASVLTNKHTVVRL</sequence>
<comment type="caution">
    <text evidence="2">The sequence shown here is derived from an EMBL/GenBank/DDBJ whole genome shotgun (WGS) entry which is preliminary data.</text>
</comment>
<feature type="chain" id="PRO_5022124315" evidence="1">
    <location>
        <begin position="20"/>
        <end position="295"/>
    </location>
</feature>
<dbReference type="Pfam" id="PF13595">
    <property type="entry name" value="DUF4138"/>
    <property type="match status" value="1"/>
</dbReference>
<organism evidence="2 3">
    <name type="scientific">Chitinophaga polysaccharea</name>
    <dbReference type="NCBI Taxonomy" id="1293035"/>
    <lineage>
        <taxon>Bacteria</taxon>
        <taxon>Pseudomonadati</taxon>
        <taxon>Bacteroidota</taxon>
        <taxon>Chitinophagia</taxon>
        <taxon>Chitinophagales</taxon>
        <taxon>Chitinophagaceae</taxon>
        <taxon>Chitinophaga</taxon>
    </lineage>
</organism>
<feature type="signal peptide" evidence="1">
    <location>
        <begin position="1"/>
        <end position="19"/>
    </location>
</feature>
<dbReference type="EMBL" id="VIWO01000018">
    <property type="protein sequence ID" value="TWF31753.1"/>
    <property type="molecule type" value="Genomic_DNA"/>
</dbReference>
<dbReference type="OrthoDB" id="1038500at2"/>
<evidence type="ECO:0000313" key="2">
    <source>
        <dbReference type="EMBL" id="TWF31753.1"/>
    </source>
</evidence>
<name>A0A561P0V3_9BACT</name>
<accession>A0A561P0V3</accession>
<dbReference type="RefSeq" id="WP_145675314.1">
    <property type="nucleotide sequence ID" value="NZ_VIWO01000018.1"/>
</dbReference>
<dbReference type="InterPro" id="IPR022298">
    <property type="entry name" value="Conjug_transposon_TraN"/>
</dbReference>
<keyword evidence="1" id="KW-0732">Signal</keyword>
<protein>
    <submittedName>
        <fullName evidence="2">Uncharacterized protein DUF4138</fullName>
    </submittedName>
</protein>
<dbReference type="AlphaFoldDB" id="A0A561P0V3"/>
<evidence type="ECO:0000256" key="1">
    <source>
        <dbReference type="SAM" id="SignalP"/>
    </source>
</evidence>
<keyword evidence="3" id="KW-1185">Reference proteome</keyword>
<proteinExistence type="predicted"/>
<gene>
    <name evidence="2" type="ORF">FHW36_11847</name>
</gene>
<reference evidence="2 3" key="1">
    <citation type="submission" date="2019-06" db="EMBL/GenBank/DDBJ databases">
        <title>Sorghum-associated microbial communities from plants grown in Nebraska, USA.</title>
        <authorList>
            <person name="Schachtman D."/>
        </authorList>
    </citation>
    <scope>NUCLEOTIDE SEQUENCE [LARGE SCALE GENOMIC DNA]</scope>
    <source>
        <strain evidence="2 3">1209</strain>
    </source>
</reference>